<feature type="compositionally biased region" description="Pro residues" evidence="1">
    <location>
        <begin position="31"/>
        <end position="54"/>
    </location>
</feature>
<keyword evidence="3" id="KW-1185">Reference proteome</keyword>
<dbReference type="Proteomes" id="UP000249524">
    <property type="component" value="Unassembled WGS sequence"/>
</dbReference>
<dbReference type="PROSITE" id="PS51257">
    <property type="entry name" value="PROKAR_LIPOPROTEIN"/>
    <property type="match status" value="1"/>
</dbReference>
<reference evidence="2 3" key="1">
    <citation type="submission" date="2018-05" db="EMBL/GenBank/DDBJ databases">
        <authorList>
            <person name="Lanie J.A."/>
            <person name="Ng W.-L."/>
            <person name="Kazmierczak K.M."/>
            <person name="Andrzejewski T.M."/>
            <person name="Davidsen T.M."/>
            <person name="Wayne K.J."/>
            <person name="Tettelin H."/>
            <person name="Glass J.I."/>
            <person name="Rusch D."/>
            <person name="Podicherti R."/>
            <person name="Tsui H.-C.T."/>
            <person name="Winkler M.E."/>
        </authorList>
    </citation>
    <scope>NUCLEOTIDE SEQUENCE [LARGE SCALE GENOMIC DNA]</scope>
    <source>
        <strain evidence="2 3">BUT-10</strain>
    </source>
</reference>
<sequence length="117" mass="12297">METAGARLGETGMRRSILAAFLVLGACSTPAPDPAPAPPSAPPPPVASAPPPEPDTCGAKAHQHLVGRPRSEVPVPVRPELQRVACTTCPVTMDFNENRLNFFFDAATGLIREVRCG</sequence>
<evidence type="ECO:0000256" key="1">
    <source>
        <dbReference type="SAM" id="MobiDB-lite"/>
    </source>
</evidence>
<dbReference type="AlphaFoldDB" id="A0A328BPX7"/>
<gene>
    <name evidence="2" type="ORF">DJ019_01150</name>
</gene>
<dbReference type="EMBL" id="QFYS01000001">
    <property type="protein sequence ID" value="RAK68659.1"/>
    <property type="molecule type" value="Genomic_DNA"/>
</dbReference>
<dbReference type="OrthoDB" id="8724542at2"/>
<proteinExistence type="predicted"/>
<protein>
    <submittedName>
        <fullName evidence="2">Peptidase inhibitor I78</fullName>
    </submittedName>
</protein>
<dbReference type="Gene3D" id="3.30.10.10">
    <property type="entry name" value="Trypsin Inhibitor V, subunit A"/>
    <property type="match status" value="1"/>
</dbReference>
<comment type="caution">
    <text evidence="2">The sequence shown here is derived from an EMBL/GenBank/DDBJ whole genome shotgun (WGS) entry which is preliminary data.</text>
</comment>
<accession>A0A328BPX7</accession>
<feature type="region of interest" description="Disordered" evidence="1">
    <location>
        <begin position="31"/>
        <end position="74"/>
    </location>
</feature>
<evidence type="ECO:0000313" key="2">
    <source>
        <dbReference type="EMBL" id="RAK68659.1"/>
    </source>
</evidence>
<name>A0A328BPX7_9CAUL</name>
<organism evidence="2 3">
    <name type="scientific">Phenylobacterium kunshanense</name>
    <dbReference type="NCBI Taxonomy" id="1445034"/>
    <lineage>
        <taxon>Bacteria</taxon>
        <taxon>Pseudomonadati</taxon>
        <taxon>Pseudomonadota</taxon>
        <taxon>Alphaproteobacteria</taxon>
        <taxon>Caulobacterales</taxon>
        <taxon>Caulobacteraceae</taxon>
        <taxon>Phenylobacterium</taxon>
    </lineage>
</organism>
<evidence type="ECO:0000313" key="3">
    <source>
        <dbReference type="Proteomes" id="UP000249524"/>
    </source>
</evidence>